<evidence type="ECO:0000313" key="2">
    <source>
        <dbReference type="EMBL" id="KAG2228369.1"/>
    </source>
</evidence>
<reference evidence="2" key="1">
    <citation type="submission" date="2021-01" db="EMBL/GenBank/DDBJ databases">
        <title>Metabolic potential, ecology and presence of endohyphal bacteria is reflected in genomic diversity of Mucoromycotina.</title>
        <authorList>
            <person name="Muszewska A."/>
            <person name="Okrasinska A."/>
            <person name="Steczkiewicz K."/>
            <person name="Drgas O."/>
            <person name="Orlowska M."/>
            <person name="Perlinska-Lenart U."/>
            <person name="Aleksandrzak-Piekarczyk T."/>
            <person name="Szatraj K."/>
            <person name="Zielenkiewicz U."/>
            <person name="Pilsyk S."/>
            <person name="Malc E."/>
            <person name="Mieczkowski P."/>
            <person name="Kruszewska J.S."/>
            <person name="Biernat P."/>
            <person name="Pawlowska J."/>
        </authorList>
    </citation>
    <scope>NUCLEOTIDE SEQUENCE</scope>
    <source>
        <strain evidence="2">WA0000018081</strain>
    </source>
</reference>
<sequence length="208" mass="24249">MSTSNSNIRRSTRNNRNRAASIAGILPIPQAPTTLTRRQWGSRVPISGDKNIEANFLSSEEIPASGRLHTNVIESIWRDLKSNIAPRHRNKKDAPGKLLEHLWTVENRNDLIGGMFRMMKEVSFSSDNNSDQLDPYMFTEAETGETPDEQLLREQRELRSFQVWNDRRRNFDINEEDEDETEDEDDETNDVTYVEIPHRRRPNNRNLQ</sequence>
<feature type="compositionally biased region" description="Basic residues" evidence="1">
    <location>
        <begin position="198"/>
        <end position="208"/>
    </location>
</feature>
<protein>
    <submittedName>
        <fullName evidence="2">Uncharacterized protein</fullName>
    </submittedName>
</protein>
<gene>
    <name evidence="2" type="ORF">INT48_005674</name>
</gene>
<dbReference type="Proteomes" id="UP000613177">
    <property type="component" value="Unassembled WGS sequence"/>
</dbReference>
<organism evidence="2 3">
    <name type="scientific">Thamnidium elegans</name>
    <dbReference type="NCBI Taxonomy" id="101142"/>
    <lineage>
        <taxon>Eukaryota</taxon>
        <taxon>Fungi</taxon>
        <taxon>Fungi incertae sedis</taxon>
        <taxon>Mucoromycota</taxon>
        <taxon>Mucoromycotina</taxon>
        <taxon>Mucoromycetes</taxon>
        <taxon>Mucorales</taxon>
        <taxon>Mucorineae</taxon>
        <taxon>Mucoraceae</taxon>
        <taxon>Thamnidium</taxon>
    </lineage>
</organism>
<keyword evidence="3" id="KW-1185">Reference proteome</keyword>
<accession>A0A8H7VV80</accession>
<feature type="compositionally biased region" description="Acidic residues" evidence="1">
    <location>
        <begin position="173"/>
        <end position="189"/>
    </location>
</feature>
<name>A0A8H7VV80_9FUNG</name>
<evidence type="ECO:0000256" key="1">
    <source>
        <dbReference type="SAM" id="MobiDB-lite"/>
    </source>
</evidence>
<feature type="region of interest" description="Disordered" evidence="1">
    <location>
        <begin position="1"/>
        <end position="21"/>
    </location>
</feature>
<dbReference type="EMBL" id="JAEPRE010000539">
    <property type="protein sequence ID" value="KAG2228369.1"/>
    <property type="molecule type" value="Genomic_DNA"/>
</dbReference>
<dbReference type="AlphaFoldDB" id="A0A8H7VV80"/>
<evidence type="ECO:0000313" key="3">
    <source>
        <dbReference type="Proteomes" id="UP000613177"/>
    </source>
</evidence>
<comment type="caution">
    <text evidence="2">The sequence shown here is derived from an EMBL/GenBank/DDBJ whole genome shotgun (WGS) entry which is preliminary data.</text>
</comment>
<proteinExistence type="predicted"/>
<feature type="region of interest" description="Disordered" evidence="1">
    <location>
        <begin position="172"/>
        <end position="208"/>
    </location>
</feature>